<name>A0A0C1QFZ1_9RICK</name>
<comment type="caution">
    <text evidence="1">The sequence shown here is derived from an EMBL/GenBank/DDBJ whole genome shotgun (WGS) entry which is preliminary data.</text>
</comment>
<dbReference type="AlphaFoldDB" id="A0A0C1QFZ1"/>
<keyword evidence="2" id="KW-1185">Reference proteome</keyword>
<evidence type="ECO:0000313" key="2">
    <source>
        <dbReference type="Proteomes" id="UP000031258"/>
    </source>
</evidence>
<dbReference type="EMBL" id="JSWE01000184">
    <property type="protein sequence ID" value="KIE04469.1"/>
    <property type="molecule type" value="Genomic_DNA"/>
</dbReference>
<evidence type="ECO:0008006" key="3">
    <source>
        <dbReference type="Google" id="ProtNLM"/>
    </source>
</evidence>
<evidence type="ECO:0000313" key="1">
    <source>
        <dbReference type="EMBL" id="KIE04469.1"/>
    </source>
</evidence>
<dbReference type="OrthoDB" id="9817810at2"/>
<proteinExistence type="predicted"/>
<sequence length="362" mass="41996">MRHKSEIQKFIISYEWKSLYEYIFCQDIKLIDLNGIYQYHKSRNRYSFADRTVLPAHIPDKASLLTIATQAAEEDLVNLLLNKGCEINPGFGRTPLEVLLENLFRRHEPDFRYDDFKGKQLLLIEKILNHALTNNIKINLEKIPLQTTSPSSSTSCSSLKLPDNLEYNPHKFNYLQIICCGKPPELRIDVKSLFSIIKLLISCGDDVYYLNERKKSLIDCIRDIKILEIILEVGKFTSEFINKHIYNYKSQESRFKSLPETKLLSSKIKALSAYQDYKNYQMNIIEKPLVTQALMTIIFPIALSDEAEVAFRESLNARDILNLKLTCKSIYNNANEKKPISYIEYIKNERKAPKQVGNPILI</sequence>
<dbReference type="Proteomes" id="UP000031258">
    <property type="component" value="Unassembled WGS sequence"/>
</dbReference>
<protein>
    <recommendedName>
        <fullName evidence="3">Ankyrin repeat protein</fullName>
    </recommendedName>
</protein>
<accession>A0A0C1QFZ1</accession>
<organism evidence="1 2">
    <name type="scientific">Candidatus Jidaibacter acanthamoebae</name>
    <dbReference type="NCBI Taxonomy" id="86105"/>
    <lineage>
        <taxon>Bacteria</taxon>
        <taxon>Pseudomonadati</taxon>
        <taxon>Pseudomonadota</taxon>
        <taxon>Alphaproteobacteria</taxon>
        <taxon>Rickettsiales</taxon>
        <taxon>Candidatus Midichloriaceae</taxon>
        <taxon>Candidatus Jidaibacter</taxon>
    </lineage>
</organism>
<reference evidence="1 2" key="1">
    <citation type="submission" date="2014-11" db="EMBL/GenBank/DDBJ databases">
        <title>A Rickettsiales Symbiont of Amoebae With Ancient Features.</title>
        <authorList>
            <person name="Schulz F."/>
            <person name="Martijn J."/>
            <person name="Wascher F."/>
            <person name="Kostanjsek R."/>
            <person name="Ettema T.J."/>
            <person name="Horn M."/>
        </authorList>
    </citation>
    <scope>NUCLEOTIDE SEQUENCE [LARGE SCALE GENOMIC DNA]</scope>
    <source>
        <strain evidence="1 2">UWC36</strain>
    </source>
</reference>
<gene>
    <name evidence="1" type="ORF">NF27_HQ00070</name>
</gene>
<dbReference type="RefSeq" id="WP_039458369.1">
    <property type="nucleotide sequence ID" value="NZ_JSWE01000184.1"/>
</dbReference>